<proteinExistence type="predicted"/>
<dbReference type="PRINTS" id="PR00111">
    <property type="entry name" value="ABHYDROLASE"/>
</dbReference>
<keyword evidence="3" id="KW-0378">Hydrolase</keyword>
<keyword evidence="1" id="KW-1133">Transmembrane helix</keyword>
<dbReference type="InterPro" id="IPR029058">
    <property type="entry name" value="AB_hydrolase_fold"/>
</dbReference>
<dbReference type="Gene3D" id="3.40.50.1820">
    <property type="entry name" value="alpha/beta hydrolase"/>
    <property type="match status" value="1"/>
</dbReference>
<keyword evidence="1" id="KW-0472">Membrane</keyword>
<evidence type="ECO:0000313" key="4">
    <source>
        <dbReference type="Proteomes" id="UP000441336"/>
    </source>
</evidence>
<dbReference type="InterPro" id="IPR000073">
    <property type="entry name" value="AB_hydrolase_1"/>
</dbReference>
<evidence type="ECO:0000256" key="1">
    <source>
        <dbReference type="SAM" id="Phobius"/>
    </source>
</evidence>
<accession>A0A7K1TF18</accession>
<dbReference type="Pfam" id="PF12697">
    <property type="entry name" value="Abhydrolase_6"/>
    <property type="match status" value="1"/>
</dbReference>
<sequence>MDMHYIRRGAGQPLLLLHGIGSNWRSWQLILDDLAIERDVIAVDLPGFGDTPPLAGPVSISTLADAVTAFLTKHDLLGIDVVGSSMGARLVLELARRGGVVGTVVSLNPGGFWQGLEIPVFYHSVSLSVKLVRAIQPVLPALVGNVVSRTVLMAQFSAHPWKIPAHVVLDELRSYNHAPSFEELLRSLAYGEVQQGAPRGSLTAPLVIGWGRQDRVCLPHQSKLALEKFPDARLYWFDDCGHLPQWDQPAETIRLILAATSGQPFRDADIAKAAPTPAKKPVPHLAVVAGLAAVVAGGIWLLRNTKRK</sequence>
<dbReference type="GO" id="GO:0046464">
    <property type="term" value="P:acylglycerol catabolic process"/>
    <property type="evidence" value="ECO:0007669"/>
    <property type="project" value="TreeGrafter"/>
</dbReference>
<gene>
    <name evidence="3" type="ORF">GO988_11770</name>
</gene>
<dbReference type="PANTHER" id="PTHR43798:SF5">
    <property type="entry name" value="MONOACYLGLYCEROL LIPASE ABHD6"/>
    <property type="match status" value="1"/>
</dbReference>
<evidence type="ECO:0000313" key="3">
    <source>
        <dbReference type="EMBL" id="MVN77004.1"/>
    </source>
</evidence>
<comment type="caution">
    <text evidence="3">The sequence shown here is derived from an EMBL/GenBank/DDBJ whole genome shotgun (WGS) entry which is preliminary data.</text>
</comment>
<protein>
    <submittedName>
        <fullName evidence="3">Alpha/beta fold hydrolase</fullName>
    </submittedName>
</protein>
<feature type="transmembrane region" description="Helical" evidence="1">
    <location>
        <begin position="282"/>
        <end position="302"/>
    </location>
</feature>
<name>A0A7K1TF18_9BACT</name>
<dbReference type="EMBL" id="WQKZ01000003">
    <property type="protein sequence ID" value="MVN77004.1"/>
    <property type="molecule type" value="Genomic_DNA"/>
</dbReference>
<dbReference type="GO" id="GO:0047372">
    <property type="term" value="F:monoacylglycerol lipase activity"/>
    <property type="evidence" value="ECO:0007669"/>
    <property type="project" value="TreeGrafter"/>
</dbReference>
<reference evidence="3 4" key="1">
    <citation type="submission" date="2019-12" db="EMBL/GenBank/DDBJ databases">
        <title>Hymenobacter sp. HMF4947 Genome sequencing and assembly.</title>
        <authorList>
            <person name="Kang H."/>
            <person name="Cha I."/>
            <person name="Kim H."/>
            <person name="Joh K."/>
        </authorList>
    </citation>
    <scope>NUCLEOTIDE SEQUENCE [LARGE SCALE GENOMIC DNA]</scope>
    <source>
        <strain evidence="3 4">HMF4947</strain>
    </source>
</reference>
<dbReference type="Proteomes" id="UP000441336">
    <property type="component" value="Unassembled WGS sequence"/>
</dbReference>
<dbReference type="PANTHER" id="PTHR43798">
    <property type="entry name" value="MONOACYLGLYCEROL LIPASE"/>
    <property type="match status" value="1"/>
</dbReference>
<keyword evidence="1" id="KW-0812">Transmembrane</keyword>
<dbReference type="AlphaFoldDB" id="A0A7K1TF18"/>
<organism evidence="3 4">
    <name type="scientific">Hymenobacter ginkgonis</name>
    <dbReference type="NCBI Taxonomy" id="2682976"/>
    <lineage>
        <taxon>Bacteria</taxon>
        <taxon>Pseudomonadati</taxon>
        <taxon>Bacteroidota</taxon>
        <taxon>Cytophagia</taxon>
        <taxon>Cytophagales</taxon>
        <taxon>Hymenobacteraceae</taxon>
        <taxon>Hymenobacter</taxon>
    </lineage>
</organism>
<feature type="domain" description="AB hydrolase-1" evidence="2">
    <location>
        <begin position="14"/>
        <end position="254"/>
    </location>
</feature>
<evidence type="ECO:0000259" key="2">
    <source>
        <dbReference type="Pfam" id="PF12697"/>
    </source>
</evidence>
<dbReference type="GO" id="GO:0016020">
    <property type="term" value="C:membrane"/>
    <property type="evidence" value="ECO:0007669"/>
    <property type="project" value="TreeGrafter"/>
</dbReference>
<keyword evidence="4" id="KW-1185">Reference proteome</keyword>
<dbReference type="InterPro" id="IPR050266">
    <property type="entry name" value="AB_hydrolase_sf"/>
</dbReference>
<dbReference type="SUPFAM" id="SSF53474">
    <property type="entry name" value="alpha/beta-Hydrolases"/>
    <property type="match status" value="1"/>
</dbReference>